<accession>A0A9N9RYF4</accession>
<dbReference type="SUPFAM" id="SSF54373">
    <property type="entry name" value="FAD-linked reductases, C-terminal domain"/>
    <property type="match status" value="1"/>
</dbReference>
<dbReference type="SUPFAM" id="SSF103025">
    <property type="entry name" value="Folate-binding domain"/>
    <property type="match status" value="1"/>
</dbReference>
<dbReference type="InterPro" id="IPR036188">
    <property type="entry name" value="FAD/NAD-bd_sf"/>
</dbReference>
<dbReference type="FunFam" id="2.40.30.110:FF:000008">
    <property type="entry name" value="Sarcosine dehydrogenase"/>
    <property type="match status" value="1"/>
</dbReference>
<name>A0A9N9RYF4_9DIPT</name>
<feature type="domain" description="GCVT N-terminal" evidence="3">
    <location>
        <begin position="451"/>
        <end position="769"/>
    </location>
</feature>
<dbReference type="Pfam" id="PF16350">
    <property type="entry name" value="FAO_M"/>
    <property type="match status" value="1"/>
</dbReference>
<sequence>MLRFKKSIYNCINSQRKQFVRRFSTPTLPEFADVVIIGGGAAGCSTLYQLTKRGVNAILLERGQLTCGTTWHTAGLVWRLRPNDVEIQLLATTRELLMNLESEVGLNSGWINNGGLFISHTPQRTNEYRRLQTLGRCFGIESHILSPQETQEVFPLLDPKSFTNALYSPGDGVVDPAMMCAALTRASTANGGRVYENCSVDELIVGKTFLGDREVRGVRTPHGTIKTNTVINATGAWGNELLEPLDIHLPLVPMRHAYVISETIKEVQGMPNVRDHDFSLYFRIQGQSICMGGYENNPILLDKVPSDFQFGLYDLDYSVFDTHIEGAIKLCPTFGNAGIKSTICGPESFTPDHKPIMGPDPNLTGLFHSCGYNSAGMMLSGGCAKQLTSWIIHDRPDLHMFAYDIRRFTPRQRKAYTWAVERSHEAYAKNYSIVFPNDQPLAGRNYFQDPFHKILVNNGAVMEEKAGFERPGYFVDDGPIPVQKYDWYGYYGREKNTNTRYVDKLSGDYKFEFSDHHELIGKEAQSCRENAVVFNQSYFCKVFLTGLQAEEAAKWIFTADLNKPSNKTIYTCALNSRGGVEIDLTVTTLDTANEELNDPTFKGRGYYCVAGGASAFHTIAHMREAIQEKGFRAKLFDVTHELGILSIQGPKSREILSKITNHDLSNESLAPNTAAIVKIKGNDGTDYNVRVLRVSFVGELGYELHIPKETCNDVYNILMNAGASYDLKNAGYRSLYSLSSEKGYHLWGFDLRSDDTPIEANLGFTCRKDGFRYKGKEIVEQQRQSGAYKRLAYLTLKEKIPLFGLEAVYRNNEIIGHMRRGEWAYTLDCALGQCYIKRTDSNKPIDINYITSGKYQIEVMGKLYDADIHLRSPFDPKGRRILGEYES</sequence>
<proteinExistence type="inferred from homology"/>
<dbReference type="Pfam" id="PF08669">
    <property type="entry name" value="GCV_T_C"/>
    <property type="match status" value="1"/>
</dbReference>
<dbReference type="OrthoDB" id="498204at2759"/>
<comment type="similarity">
    <text evidence="1">Belongs to the GcvT family.</text>
</comment>
<dbReference type="InterPro" id="IPR032503">
    <property type="entry name" value="FAO_M"/>
</dbReference>
<dbReference type="Gene3D" id="3.30.9.10">
    <property type="entry name" value="D-Amino Acid Oxidase, subunit A, domain 2"/>
    <property type="match status" value="1"/>
</dbReference>
<dbReference type="InterPro" id="IPR028896">
    <property type="entry name" value="GcvT/YgfZ/DmdA"/>
</dbReference>
<feature type="domain" description="FAD dependent oxidoreductase central" evidence="5">
    <location>
        <begin position="394"/>
        <end position="445"/>
    </location>
</feature>
<evidence type="ECO:0008006" key="8">
    <source>
        <dbReference type="Google" id="ProtNLM"/>
    </source>
</evidence>
<dbReference type="Gene3D" id="3.30.70.1400">
    <property type="entry name" value="Aminomethyltransferase beta-barrel domains"/>
    <property type="match status" value="1"/>
</dbReference>
<dbReference type="SUPFAM" id="SSF101790">
    <property type="entry name" value="Aminomethyltransferase beta-barrel domain"/>
    <property type="match status" value="1"/>
</dbReference>
<dbReference type="SUPFAM" id="SSF51905">
    <property type="entry name" value="FAD/NAD(P)-binding domain"/>
    <property type="match status" value="1"/>
</dbReference>
<evidence type="ECO:0000259" key="2">
    <source>
        <dbReference type="Pfam" id="PF01266"/>
    </source>
</evidence>
<feature type="domain" description="FAD dependent oxidoreductase" evidence="2">
    <location>
        <begin position="33"/>
        <end position="390"/>
    </location>
</feature>
<dbReference type="Proteomes" id="UP001153620">
    <property type="component" value="Chromosome 2"/>
</dbReference>
<evidence type="ECO:0000313" key="7">
    <source>
        <dbReference type="Proteomes" id="UP001153620"/>
    </source>
</evidence>
<keyword evidence="7" id="KW-1185">Reference proteome</keyword>
<dbReference type="FunFam" id="3.50.50.60:FF:000769">
    <property type="entry name" value="Sarcosine dehydrogenase"/>
    <property type="match status" value="1"/>
</dbReference>
<evidence type="ECO:0000313" key="6">
    <source>
        <dbReference type="EMBL" id="CAG9805929.1"/>
    </source>
</evidence>
<dbReference type="InterPro" id="IPR027266">
    <property type="entry name" value="TrmE/GcvT-like"/>
</dbReference>
<dbReference type="Gene3D" id="3.30.1360.120">
    <property type="entry name" value="Probable tRNA modification gtpase trme, domain 1"/>
    <property type="match status" value="1"/>
</dbReference>
<evidence type="ECO:0000259" key="5">
    <source>
        <dbReference type="Pfam" id="PF16350"/>
    </source>
</evidence>
<protein>
    <recommendedName>
        <fullName evidence="8">Sarcosine dehydrogenase</fullName>
    </recommendedName>
</protein>
<dbReference type="Pfam" id="PF01266">
    <property type="entry name" value="DAO"/>
    <property type="match status" value="1"/>
</dbReference>
<evidence type="ECO:0000256" key="1">
    <source>
        <dbReference type="ARBA" id="ARBA00008609"/>
    </source>
</evidence>
<dbReference type="InterPro" id="IPR006222">
    <property type="entry name" value="GCVT_N"/>
</dbReference>
<dbReference type="Gene3D" id="3.50.50.60">
    <property type="entry name" value="FAD/NAD(P)-binding domain"/>
    <property type="match status" value="1"/>
</dbReference>
<dbReference type="PANTHER" id="PTHR43757">
    <property type="entry name" value="AMINOMETHYLTRANSFERASE"/>
    <property type="match status" value="1"/>
</dbReference>
<dbReference type="EMBL" id="OU895878">
    <property type="protein sequence ID" value="CAG9805929.1"/>
    <property type="molecule type" value="Genomic_DNA"/>
</dbReference>
<dbReference type="GO" id="GO:0005739">
    <property type="term" value="C:mitochondrion"/>
    <property type="evidence" value="ECO:0007669"/>
    <property type="project" value="TreeGrafter"/>
</dbReference>
<dbReference type="InterPro" id="IPR013977">
    <property type="entry name" value="GcvT_C"/>
</dbReference>
<evidence type="ECO:0000259" key="3">
    <source>
        <dbReference type="Pfam" id="PF01571"/>
    </source>
</evidence>
<reference evidence="6" key="1">
    <citation type="submission" date="2022-01" db="EMBL/GenBank/DDBJ databases">
        <authorList>
            <person name="King R."/>
        </authorList>
    </citation>
    <scope>NUCLEOTIDE SEQUENCE</scope>
</reference>
<gene>
    <name evidence="6" type="ORF">CHIRRI_LOCUS8795</name>
</gene>
<feature type="domain" description="Aminomethyltransferase C-terminal" evidence="4">
    <location>
        <begin position="789"/>
        <end position="875"/>
    </location>
</feature>
<dbReference type="Gene3D" id="2.40.30.110">
    <property type="entry name" value="Aminomethyltransferase beta-barrel domains"/>
    <property type="match status" value="1"/>
</dbReference>
<evidence type="ECO:0000259" key="4">
    <source>
        <dbReference type="Pfam" id="PF08669"/>
    </source>
</evidence>
<dbReference type="InterPro" id="IPR006076">
    <property type="entry name" value="FAD-dep_OxRdtase"/>
</dbReference>
<reference evidence="6" key="2">
    <citation type="submission" date="2022-10" db="EMBL/GenBank/DDBJ databases">
        <authorList>
            <consortium name="ENA_rothamsted_submissions"/>
            <consortium name="culmorum"/>
            <person name="King R."/>
        </authorList>
    </citation>
    <scope>NUCLEOTIDE SEQUENCE</scope>
</reference>
<organism evidence="6 7">
    <name type="scientific">Chironomus riparius</name>
    <dbReference type="NCBI Taxonomy" id="315576"/>
    <lineage>
        <taxon>Eukaryota</taxon>
        <taxon>Metazoa</taxon>
        <taxon>Ecdysozoa</taxon>
        <taxon>Arthropoda</taxon>
        <taxon>Hexapoda</taxon>
        <taxon>Insecta</taxon>
        <taxon>Pterygota</taxon>
        <taxon>Neoptera</taxon>
        <taxon>Endopterygota</taxon>
        <taxon>Diptera</taxon>
        <taxon>Nematocera</taxon>
        <taxon>Chironomoidea</taxon>
        <taxon>Chironomidae</taxon>
        <taxon>Chironominae</taxon>
        <taxon>Chironomus</taxon>
    </lineage>
</organism>
<dbReference type="InterPro" id="IPR029043">
    <property type="entry name" value="GcvT/YgfZ_C"/>
</dbReference>
<dbReference type="PANTHER" id="PTHR43757:SF11">
    <property type="entry name" value="SARCOSINE DEHYDROGENASE"/>
    <property type="match status" value="1"/>
</dbReference>
<dbReference type="Pfam" id="PF01571">
    <property type="entry name" value="GCV_T"/>
    <property type="match status" value="1"/>
</dbReference>
<dbReference type="AlphaFoldDB" id="A0A9N9RYF4"/>